<sequence>LGTRIVRSIYRAGSLRAVAEEILKYKLALVGLQGVRWDGGGIAPADEGREDIFKPTVWNESLHEISNDTTIFPHLNIHQFIWTSPDGKIHNQTDHIVIDRRRHSSILDVRSFRAADCVTDHYLVVAKVRERLAVSKQRRKTSRHFRNKKREYLKDKIDELAVNSKNKNIRDPYRGINDFKMGYQPSSNLGKDENVDLLADSHNILNTWRNYFSQLLNVRRVSD</sequence>
<gene>
    <name evidence="1" type="ORF">B7P43_G00585</name>
</gene>
<protein>
    <recommendedName>
        <fullName evidence="3">Endonuclease/exonuclease/phosphatase domain-containing protein</fullName>
    </recommendedName>
</protein>
<reference evidence="1 2" key="1">
    <citation type="submission" date="2017-12" db="EMBL/GenBank/DDBJ databases">
        <title>Hemimetabolous genomes reveal molecular basis of termite eusociality.</title>
        <authorList>
            <person name="Harrison M.C."/>
            <person name="Jongepier E."/>
            <person name="Robertson H.M."/>
            <person name="Arning N."/>
            <person name="Bitard-Feildel T."/>
            <person name="Chao H."/>
            <person name="Childers C.P."/>
            <person name="Dinh H."/>
            <person name="Doddapaneni H."/>
            <person name="Dugan S."/>
            <person name="Gowin J."/>
            <person name="Greiner C."/>
            <person name="Han Y."/>
            <person name="Hu H."/>
            <person name="Hughes D.S.T."/>
            <person name="Huylmans A.-K."/>
            <person name="Kemena C."/>
            <person name="Kremer L.P.M."/>
            <person name="Lee S.L."/>
            <person name="Lopez-Ezquerra A."/>
            <person name="Mallet L."/>
            <person name="Monroy-Kuhn J.M."/>
            <person name="Moser A."/>
            <person name="Murali S.C."/>
            <person name="Muzny D.M."/>
            <person name="Otani S."/>
            <person name="Piulachs M.-D."/>
            <person name="Poelchau M."/>
            <person name="Qu J."/>
            <person name="Schaub F."/>
            <person name="Wada-Katsumata A."/>
            <person name="Worley K.C."/>
            <person name="Xie Q."/>
            <person name="Ylla G."/>
            <person name="Poulsen M."/>
            <person name="Gibbs R.A."/>
            <person name="Schal C."/>
            <person name="Richards S."/>
            <person name="Belles X."/>
            <person name="Korb J."/>
            <person name="Bornberg-Bauer E."/>
        </authorList>
    </citation>
    <scope>NUCLEOTIDE SEQUENCE [LARGE SCALE GENOMIC DNA]</scope>
    <source>
        <tissue evidence="1">Whole body</tissue>
    </source>
</reference>
<keyword evidence="2" id="KW-1185">Reference proteome</keyword>
<feature type="non-terminal residue" evidence="1">
    <location>
        <position position="1"/>
    </location>
</feature>
<accession>A0A2J7Q6E7</accession>
<evidence type="ECO:0000313" key="2">
    <source>
        <dbReference type="Proteomes" id="UP000235965"/>
    </source>
</evidence>
<evidence type="ECO:0000313" key="1">
    <source>
        <dbReference type="EMBL" id="PNF24160.1"/>
    </source>
</evidence>
<organism evidence="1 2">
    <name type="scientific">Cryptotermes secundus</name>
    <dbReference type="NCBI Taxonomy" id="105785"/>
    <lineage>
        <taxon>Eukaryota</taxon>
        <taxon>Metazoa</taxon>
        <taxon>Ecdysozoa</taxon>
        <taxon>Arthropoda</taxon>
        <taxon>Hexapoda</taxon>
        <taxon>Insecta</taxon>
        <taxon>Pterygota</taxon>
        <taxon>Neoptera</taxon>
        <taxon>Polyneoptera</taxon>
        <taxon>Dictyoptera</taxon>
        <taxon>Blattodea</taxon>
        <taxon>Blattoidea</taxon>
        <taxon>Termitoidae</taxon>
        <taxon>Kalotermitidae</taxon>
        <taxon>Cryptotermitinae</taxon>
        <taxon>Cryptotermes</taxon>
    </lineage>
</organism>
<evidence type="ECO:0008006" key="3">
    <source>
        <dbReference type="Google" id="ProtNLM"/>
    </source>
</evidence>
<comment type="caution">
    <text evidence="1">The sequence shown here is derived from an EMBL/GenBank/DDBJ whole genome shotgun (WGS) entry which is preliminary data.</text>
</comment>
<dbReference type="Proteomes" id="UP000235965">
    <property type="component" value="Unassembled WGS sequence"/>
</dbReference>
<proteinExistence type="predicted"/>
<name>A0A2J7Q6E7_9NEOP</name>
<dbReference type="STRING" id="105785.A0A2J7Q6E7"/>
<dbReference type="InParanoid" id="A0A2J7Q6E7"/>
<dbReference type="AlphaFoldDB" id="A0A2J7Q6E7"/>
<dbReference type="EMBL" id="NEVH01017533">
    <property type="protein sequence ID" value="PNF24160.1"/>
    <property type="molecule type" value="Genomic_DNA"/>
</dbReference>